<dbReference type="RefSeq" id="WP_093389397.1">
    <property type="nucleotide sequence ID" value="NZ_FOTW01000019.1"/>
</dbReference>
<name>A0A1I4QH96_9BURK</name>
<dbReference type="Gene3D" id="1.10.1660.10">
    <property type="match status" value="1"/>
</dbReference>
<dbReference type="PROSITE" id="PS50937">
    <property type="entry name" value="HTH_MERR_2"/>
    <property type="match status" value="1"/>
</dbReference>
<keyword evidence="3 6" id="KW-0238">DNA-binding</keyword>
<dbReference type="PANTHER" id="PTHR30204">
    <property type="entry name" value="REDOX-CYCLING DRUG-SENSING TRANSCRIPTIONAL ACTIVATOR SOXR"/>
    <property type="match status" value="1"/>
</dbReference>
<dbReference type="GO" id="GO:0003700">
    <property type="term" value="F:DNA-binding transcription factor activity"/>
    <property type="evidence" value="ECO:0007669"/>
    <property type="project" value="InterPro"/>
</dbReference>
<gene>
    <name evidence="6" type="ORF">SAMN02982985_03919</name>
</gene>
<keyword evidence="1" id="KW-0678">Repressor</keyword>
<keyword evidence="7" id="KW-1185">Reference proteome</keyword>
<organism evidence="6 7">
    <name type="scientific">Rugamonas rubra</name>
    <dbReference type="NCBI Taxonomy" id="758825"/>
    <lineage>
        <taxon>Bacteria</taxon>
        <taxon>Pseudomonadati</taxon>
        <taxon>Pseudomonadota</taxon>
        <taxon>Betaproteobacteria</taxon>
        <taxon>Burkholderiales</taxon>
        <taxon>Oxalobacteraceae</taxon>
        <taxon>Telluria group</taxon>
        <taxon>Rugamonas</taxon>
    </lineage>
</organism>
<dbReference type="InterPro" id="IPR047057">
    <property type="entry name" value="MerR_fam"/>
</dbReference>
<evidence type="ECO:0000313" key="6">
    <source>
        <dbReference type="EMBL" id="SFM39397.1"/>
    </source>
</evidence>
<dbReference type="GO" id="GO:0003677">
    <property type="term" value="F:DNA binding"/>
    <property type="evidence" value="ECO:0007669"/>
    <property type="project" value="UniProtKB-KW"/>
</dbReference>
<dbReference type="Pfam" id="PF13411">
    <property type="entry name" value="MerR_1"/>
    <property type="match status" value="1"/>
</dbReference>
<dbReference type="EMBL" id="FOTW01000019">
    <property type="protein sequence ID" value="SFM39397.1"/>
    <property type="molecule type" value="Genomic_DNA"/>
</dbReference>
<feature type="domain" description="HTH merR-type" evidence="5">
    <location>
        <begin position="21"/>
        <end position="90"/>
    </location>
</feature>
<sequence>MTQTTLSPSTPPRSTEAEAGAYRSGVAARLAGLPVETLRVWERRYGVSEPARSAHGQRLYSGAQVRRLALVKQLVDQGHPIRALARLPLQQLQQLSEPLAAPAQARSIRLALVGAPLARRLAASGADGLALQLLRSCASLDDAAEAMRGLAPDVLLIEAAELVDAALPLIAAVRLSAGASAVVVLYRFCSSATIRQLRALGCLVARTPADLPEIVMLCQAALGAQAPAARAANANTAANAAAMAAPVEPAPLPAPPPRQLDDQALAAIVGAVNSVSCECPRHLAEILLTVGSFERYSAQCAARDPADARLHQELNLAAGQARALLEAAMQRLARAEGLPLPAGL</sequence>
<accession>A0A1I4QH96</accession>
<dbReference type="CDD" id="cd01104">
    <property type="entry name" value="HTH_MlrA-CarA"/>
    <property type="match status" value="1"/>
</dbReference>
<evidence type="ECO:0000256" key="4">
    <source>
        <dbReference type="ARBA" id="ARBA00023163"/>
    </source>
</evidence>
<dbReference type="STRING" id="758825.SAMN02982985_03919"/>
<evidence type="ECO:0000256" key="3">
    <source>
        <dbReference type="ARBA" id="ARBA00023125"/>
    </source>
</evidence>
<dbReference type="InterPro" id="IPR000551">
    <property type="entry name" value="MerR-type_HTH_dom"/>
</dbReference>
<proteinExistence type="predicted"/>
<dbReference type="AlphaFoldDB" id="A0A1I4QH96"/>
<evidence type="ECO:0000259" key="5">
    <source>
        <dbReference type="PROSITE" id="PS50937"/>
    </source>
</evidence>
<reference evidence="6 7" key="1">
    <citation type="submission" date="2016-10" db="EMBL/GenBank/DDBJ databases">
        <authorList>
            <person name="de Groot N.N."/>
        </authorList>
    </citation>
    <scope>NUCLEOTIDE SEQUENCE [LARGE SCALE GENOMIC DNA]</scope>
    <source>
        <strain evidence="6 7">ATCC 43154</strain>
    </source>
</reference>
<dbReference type="InterPro" id="IPR009061">
    <property type="entry name" value="DNA-bd_dom_put_sf"/>
</dbReference>
<keyword evidence="4" id="KW-0804">Transcription</keyword>
<evidence type="ECO:0000256" key="2">
    <source>
        <dbReference type="ARBA" id="ARBA00023015"/>
    </source>
</evidence>
<protein>
    <submittedName>
        <fullName evidence="6">DNA-binding transcriptional regulator, MerR family</fullName>
    </submittedName>
</protein>
<dbReference type="OrthoDB" id="9800334at2"/>
<dbReference type="PANTHER" id="PTHR30204:SF69">
    <property type="entry name" value="MERR-FAMILY TRANSCRIPTIONAL REGULATOR"/>
    <property type="match status" value="1"/>
</dbReference>
<evidence type="ECO:0000256" key="1">
    <source>
        <dbReference type="ARBA" id="ARBA00022491"/>
    </source>
</evidence>
<keyword evidence="2" id="KW-0805">Transcription regulation</keyword>
<dbReference type="SUPFAM" id="SSF46955">
    <property type="entry name" value="Putative DNA-binding domain"/>
    <property type="match status" value="1"/>
</dbReference>
<dbReference type="SMART" id="SM00422">
    <property type="entry name" value="HTH_MERR"/>
    <property type="match status" value="1"/>
</dbReference>
<evidence type="ECO:0000313" key="7">
    <source>
        <dbReference type="Proteomes" id="UP000199470"/>
    </source>
</evidence>
<dbReference type="Proteomes" id="UP000199470">
    <property type="component" value="Unassembled WGS sequence"/>
</dbReference>